<evidence type="ECO:0000313" key="3">
    <source>
        <dbReference type="Proteomes" id="UP000448235"/>
    </source>
</evidence>
<dbReference type="EMBL" id="WUTS01000001">
    <property type="protein sequence ID" value="NAW13267.1"/>
    <property type="molecule type" value="Genomic_DNA"/>
</dbReference>
<proteinExistence type="predicted"/>
<dbReference type="Proteomes" id="UP000448235">
    <property type="component" value="Unassembled WGS sequence"/>
</dbReference>
<dbReference type="Pfam" id="PF11932">
    <property type="entry name" value="DUF3450"/>
    <property type="match status" value="1"/>
</dbReference>
<gene>
    <name evidence="2" type="ORF">GRB80_10450</name>
</gene>
<evidence type="ECO:0000313" key="2">
    <source>
        <dbReference type="EMBL" id="NAW13267.1"/>
    </source>
</evidence>
<name>A0A7X4VZM9_9GAMM</name>
<feature type="coiled-coil region" evidence="1">
    <location>
        <begin position="9"/>
        <end position="50"/>
    </location>
</feature>
<protein>
    <submittedName>
        <fullName evidence="2">DUF3450 family protein</fullName>
    </submittedName>
</protein>
<keyword evidence="3" id="KW-1185">Reference proteome</keyword>
<evidence type="ECO:0000256" key="1">
    <source>
        <dbReference type="SAM" id="Coils"/>
    </source>
</evidence>
<sequence length="237" mass="27007">MGQELVEEASEAQRAQAELQVRIDAADDASREMLVELRRLEAETRRLRADSESLAPRLERQAERLATREAALDALAETREALPAVEQGLLSRLRAWVEADLPFLKQERLARVEGLVNGMADPDLSTVERLDRTLAAWRAELDYGRELDAWRGILKEGEVRREVDFFRLGRVGLYYLTPDGHQGAVWRSDEQRWQPLAEAERVELRHGLRIAREQRAPELLTLPVSHPVTPVDAEHAL</sequence>
<dbReference type="AlphaFoldDB" id="A0A7X4VZM9"/>
<dbReference type="InterPro" id="IPR016866">
    <property type="entry name" value="UCP028069"/>
</dbReference>
<keyword evidence="1" id="KW-0175">Coiled coil</keyword>
<reference evidence="2 3" key="1">
    <citation type="submission" date="2019-12" db="EMBL/GenBank/DDBJ databases">
        <title>Draft genome sequencing of Halomonas icarensis D1-1.</title>
        <authorList>
            <person name="Pandiyan K."/>
            <person name="Kushwaha P."/>
            <person name="Gowdham M."/>
            <person name="Chakdar H."/>
            <person name="Singh A."/>
            <person name="Kumar M."/>
            <person name="Saxena A.K."/>
        </authorList>
    </citation>
    <scope>NUCLEOTIDE SEQUENCE [LARGE SCALE GENOMIC DNA]</scope>
    <source>
        <strain evidence="2 3">D1-1</strain>
    </source>
</reference>
<organism evidence="2 3">
    <name type="scientific">Halomonas icarae</name>
    <dbReference type="NCBI Taxonomy" id="2691040"/>
    <lineage>
        <taxon>Bacteria</taxon>
        <taxon>Pseudomonadati</taxon>
        <taxon>Pseudomonadota</taxon>
        <taxon>Gammaproteobacteria</taxon>
        <taxon>Oceanospirillales</taxon>
        <taxon>Halomonadaceae</taxon>
        <taxon>Halomonas</taxon>
    </lineage>
</organism>
<accession>A0A7X4VZM9</accession>
<comment type="caution">
    <text evidence="2">The sequence shown here is derived from an EMBL/GenBank/DDBJ whole genome shotgun (WGS) entry which is preliminary data.</text>
</comment>